<gene>
    <name evidence="2" type="ORF">C4B25_04705</name>
</gene>
<keyword evidence="1" id="KW-0812">Transmembrane</keyword>
<keyword evidence="1" id="KW-1133">Transmembrane helix</keyword>
<sequence length="100" mass="10732">MSAITSANVLPPWCFSPRFVNCLFRLVMFVGFALFAASIFFFVAAVASVLPFSVSFTEASAGFAPGVFVTTSISMLPLPSSVNLTPVTSVPLWIPFLPYT</sequence>
<name>A0A4V2NHV6_9MOLU</name>
<organism evidence="2 3">
    <name type="scientific">Mycoplasma todarodis</name>
    <dbReference type="NCBI Taxonomy" id="1937191"/>
    <lineage>
        <taxon>Bacteria</taxon>
        <taxon>Bacillati</taxon>
        <taxon>Mycoplasmatota</taxon>
        <taxon>Mollicutes</taxon>
        <taxon>Mycoplasmataceae</taxon>
        <taxon>Mycoplasma</taxon>
    </lineage>
</organism>
<proteinExistence type="predicted"/>
<evidence type="ECO:0000256" key="1">
    <source>
        <dbReference type="SAM" id="Phobius"/>
    </source>
</evidence>
<evidence type="ECO:0000313" key="3">
    <source>
        <dbReference type="Proteomes" id="UP000291072"/>
    </source>
</evidence>
<protein>
    <submittedName>
        <fullName evidence="2">Uncharacterized protein</fullName>
    </submittedName>
</protein>
<evidence type="ECO:0000313" key="2">
    <source>
        <dbReference type="EMBL" id="TCG10308.1"/>
    </source>
</evidence>
<feature type="transmembrane region" description="Helical" evidence="1">
    <location>
        <begin position="26"/>
        <end position="50"/>
    </location>
</feature>
<keyword evidence="3" id="KW-1185">Reference proteome</keyword>
<reference evidence="2 3" key="1">
    <citation type="submission" date="2018-02" db="EMBL/GenBank/DDBJ databases">
        <title>Mycoplasma marinum and Mycoplasma todarodis sp. nov., moderately halophilic and psychrotolerant mycoplasmas isolated from cephalopods.</title>
        <authorList>
            <person name="Viver T."/>
        </authorList>
    </citation>
    <scope>NUCLEOTIDE SEQUENCE [LARGE SCALE GENOMIC DNA]</scope>
    <source>
        <strain evidence="2 3">5H</strain>
    </source>
</reference>
<dbReference type="Proteomes" id="UP000291072">
    <property type="component" value="Unassembled WGS sequence"/>
</dbReference>
<keyword evidence="1" id="KW-0472">Membrane</keyword>
<accession>A0A4V2NHV6</accession>
<dbReference type="EMBL" id="PSZP01000070">
    <property type="protein sequence ID" value="TCG10308.1"/>
    <property type="molecule type" value="Genomic_DNA"/>
</dbReference>
<comment type="caution">
    <text evidence="2">The sequence shown here is derived from an EMBL/GenBank/DDBJ whole genome shotgun (WGS) entry which is preliminary data.</text>
</comment>
<dbReference type="AlphaFoldDB" id="A0A4V2NHV6"/>